<accession>A0ABT7XPM3</accession>
<evidence type="ECO:0000313" key="13">
    <source>
        <dbReference type="EMBL" id="MDN0075726.1"/>
    </source>
</evidence>
<dbReference type="NCBIfam" id="TIGR00932">
    <property type="entry name" value="2a37"/>
    <property type="match status" value="1"/>
</dbReference>
<keyword evidence="3" id="KW-0813">Transport</keyword>
<dbReference type="InterPro" id="IPR036291">
    <property type="entry name" value="NAD(P)-bd_dom_sf"/>
</dbReference>
<dbReference type="Pfam" id="PF02254">
    <property type="entry name" value="TrkA_N"/>
    <property type="match status" value="1"/>
</dbReference>
<evidence type="ECO:0000256" key="9">
    <source>
        <dbReference type="ARBA" id="ARBA00023065"/>
    </source>
</evidence>
<evidence type="ECO:0000256" key="6">
    <source>
        <dbReference type="ARBA" id="ARBA00022692"/>
    </source>
</evidence>
<protein>
    <submittedName>
        <fullName evidence="13">Monovalent cation:proton antiporter-2 (CPA2) family protein</fullName>
    </submittedName>
</protein>
<evidence type="ECO:0000256" key="4">
    <source>
        <dbReference type="ARBA" id="ARBA00022449"/>
    </source>
</evidence>
<feature type="transmembrane region" description="Helical" evidence="11">
    <location>
        <begin position="90"/>
        <end position="112"/>
    </location>
</feature>
<dbReference type="Pfam" id="PF00999">
    <property type="entry name" value="Na_H_Exchanger"/>
    <property type="match status" value="1"/>
</dbReference>
<evidence type="ECO:0000256" key="8">
    <source>
        <dbReference type="ARBA" id="ARBA00022989"/>
    </source>
</evidence>
<evidence type="ECO:0000256" key="2">
    <source>
        <dbReference type="ARBA" id="ARBA00005551"/>
    </source>
</evidence>
<reference evidence="13" key="1">
    <citation type="submission" date="2023-06" db="EMBL/GenBank/DDBJ databases">
        <authorList>
            <person name="Zhang S."/>
        </authorList>
    </citation>
    <scope>NUCLEOTIDE SEQUENCE</scope>
    <source>
        <strain evidence="13">SG2303</strain>
    </source>
</reference>
<comment type="subcellular location">
    <subcellularLocation>
        <location evidence="1">Membrane</location>
        <topology evidence="1">Multi-pass membrane protein</topology>
    </subcellularLocation>
</comment>
<dbReference type="InterPro" id="IPR003148">
    <property type="entry name" value="RCK_N"/>
</dbReference>
<organism evidence="13 14">
    <name type="scientific">Crenobacter oryzisoli</name>
    <dbReference type="NCBI Taxonomy" id="3056844"/>
    <lineage>
        <taxon>Bacteria</taxon>
        <taxon>Pseudomonadati</taxon>
        <taxon>Pseudomonadota</taxon>
        <taxon>Betaproteobacteria</taxon>
        <taxon>Neisseriales</taxon>
        <taxon>Neisseriaceae</taxon>
        <taxon>Crenobacter</taxon>
    </lineage>
</organism>
<feature type="transmembrane region" description="Helical" evidence="11">
    <location>
        <begin position="242"/>
        <end position="259"/>
    </location>
</feature>
<keyword evidence="7" id="KW-0630">Potassium</keyword>
<feature type="transmembrane region" description="Helical" evidence="11">
    <location>
        <begin position="359"/>
        <end position="379"/>
    </location>
</feature>
<evidence type="ECO:0000256" key="1">
    <source>
        <dbReference type="ARBA" id="ARBA00004141"/>
    </source>
</evidence>
<dbReference type="Proteomes" id="UP001168540">
    <property type="component" value="Unassembled WGS sequence"/>
</dbReference>
<evidence type="ECO:0000259" key="12">
    <source>
        <dbReference type="PROSITE" id="PS51201"/>
    </source>
</evidence>
<keyword evidence="14" id="KW-1185">Reference proteome</keyword>
<evidence type="ECO:0000256" key="11">
    <source>
        <dbReference type="SAM" id="Phobius"/>
    </source>
</evidence>
<evidence type="ECO:0000313" key="14">
    <source>
        <dbReference type="Proteomes" id="UP001168540"/>
    </source>
</evidence>
<keyword evidence="6 11" id="KW-0812">Transmembrane</keyword>
<comment type="similarity">
    <text evidence="2">Belongs to the monovalent cation:proton antiporter 2 (CPA2) transporter (TC 2.A.37) family.</text>
</comment>
<dbReference type="SUPFAM" id="SSF51735">
    <property type="entry name" value="NAD(P)-binding Rossmann-fold domains"/>
    <property type="match status" value="1"/>
</dbReference>
<dbReference type="Gene3D" id="3.40.50.720">
    <property type="entry name" value="NAD(P)-binding Rossmann-like Domain"/>
    <property type="match status" value="1"/>
</dbReference>
<comment type="caution">
    <text evidence="13">The sequence shown here is derived from an EMBL/GenBank/DDBJ whole genome shotgun (WGS) entry which is preliminary data.</text>
</comment>
<evidence type="ECO:0000256" key="3">
    <source>
        <dbReference type="ARBA" id="ARBA00022448"/>
    </source>
</evidence>
<feature type="transmembrane region" description="Helical" evidence="11">
    <location>
        <begin position="30"/>
        <end position="53"/>
    </location>
</feature>
<dbReference type="PANTHER" id="PTHR46157">
    <property type="entry name" value="K(+) EFFLUX ANTIPORTER 3, CHLOROPLASTIC"/>
    <property type="match status" value="1"/>
</dbReference>
<evidence type="ECO:0000256" key="10">
    <source>
        <dbReference type="ARBA" id="ARBA00023136"/>
    </source>
</evidence>
<keyword evidence="4" id="KW-0050">Antiport</keyword>
<feature type="transmembrane region" description="Helical" evidence="11">
    <location>
        <begin position="327"/>
        <end position="347"/>
    </location>
</feature>
<keyword evidence="10 11" id="KW-0472">Membrane</keyword>
<proteinExistence type="inferred from homology"/>
<keyword evidence="9" id="KW-0406">Ion transport</keyword>
<dbReference type="Gene3D" id="1.20.1530.20">
    <property type="match status" value="1"/>
</dbReference>
<feature type="transmembrane region" description="Helical" evidence="11">
    <location>
        <begin position="151"/>
        <end position="173"/>
    </location>
</feature>
<dbReference type="PROSITE" id="PS51201">
    <property type="entry name" value="RCK_N"/>
    <property type="match status" value="1"/>
</dbReference>
<gene>
    <name evidence="13" type="ORF">QU481_12590</name>
</gene>
<sequence>MSLLNSPDFFQQATIYLGATVLMVPLTKKLGLGSVLGYLVAGMAIGPWGLGLIGQVEEVLHFSEFGVVLMMFLIGLELEPRRLWQLRGTIFGLGGLQVALTLSAVWALARWAGWPNEVAVVAGMGVAMSSTAIVMQTLTERQLTNSAPGHAAFAILLLQDLAVIPLLMGLALLAPTSGGGFDPMAAARALAAIVAIGLFGKFLLRPLLRTIAGAGLREVFIAFSLLLVVGVAQLMLSVGLSMALGAFLAGVLLADSEYRHELELDIEPFKGLLLGLFFIAVGMSVNLALVLADPLTVLALAALVLLVKIVLLFPLGRLFKLCTQHALPFAMLLSQVGEFAFVLFAEANRLGLLDETRAAQFKAAVVLSMVATPLLLMLFEHQLLPRFERQANPRPADVIDEQHPVIIAGFGRFGQVVMRLFHGIGQRATIVEHDPNQIDMVRRFGWKAYYGDASRLDVLEAAGAARACLLILALDDPDTVVKTAREVRQRYPDLAIIARAHGRSDAADLLELGVEVVRETFGSALIAAELALRQLGHEPYTARRLVWRFRQHDEALLAEGLKHRHDHDRLISLMHRGRRDLENLLGAELNRPSGDNEPDWH</sequence>
<dbReference type="PANTHER" id="PTHR46157:SF4">
    <property type="entry name" value="K(+) EFFLUX ANTIPORTER 3, CHLOROPLASTIC"/>
    <property type="match status" value="1"/>
</dbReference>
<dbReference type="InterPro" id="IPR004771">
    <property type="entry name" value="K/H_exchanger"/>
</dbReference>
<dbReference type="InterPro" id="IPR006153">
    <property type="entry name" value="Cation/H_exchanger_TM"/>
</dbReference>
<evidence type="ECO:0000256" key="7">
    <source>
        <dbReference type="ARBA" id="ARBA00022958"/>
    </source>
</evidence>
<evidence type="ECO:0000256" key="5">
    <source>
        <dbReference type="ARBA" id="ARBA00022538"/>
    </source>
</evidence>
<name>A0ABT7XPM3_9NEIS</name>
<feature type="transmembrane region" description="Helical" evidence="11">
    <location>
        <begin position="185"/>
        <end position="204"/>
    </location>
</feature>
<feature type="domain" description="RCK N-terminal" evidence="12">
    <location>
        <begin position="402"/>
        <end position="518"/>
    </location>
</feature>
<feature type="transmembrane region" description="Helical" evidence="11">
    <location>
        <begin position="59"/>
        <end position="78"/>
    </location>
</feature>
<feature type="transmembrane region" description="Helical" evidence="11">
    <location>
        <begin position="118"/>
        <end position="139"/>
    </location>
</feature>
<dbReference type="EMBL" id="JAUEDK010000021">
    <property type="protein sequence ID" value="MDN0075726.1"/>
    <property type="molecule type" value="Genomic_DNA"/>
</dbReference>
<feature type="transmembrane region" description="Helical" evidence="11">
    <location>
        <begin position="271"/>
        <end position="291"/>
    </location>
</feature>
<feature type="transmembrane region" description="Helical" evidence="11">
    <location>
        <begin position="297"/>
        <end position="315"/>
    </location>
</feature>
<dbReference type="RefSeq" id="WP_289830366.1">
    <property type="nucleotide sequence ID" value="NZ_JAUEDK010000021.1"/>
</dbReference>
<keyword evidence="5" id="KW-0633">Potassium transport</keyword>
<keyword evidence="8 11" id="KW-1133">Transmembrane helix</keyword>
<dbReference type="InterPro" id="IPR038770">
    <property type="entry name" value="Na+/solute_symporter_sf"/>
</dbReference>